<dbReference type="InterPro" id="IPR001005">
    <property type="entry name" value="SANT/Myb"/>
</dbReference>
<evidence type="ECO:0000256" key="5">
    <source>
        <dbReference type="ARBA" id="ARBA00023012"/>
    </source>
</evidence>
<evidence type="ECO:0000256" key="2">
    <source>
        <dbReference type="ARBA" id="ARBA00006015"/>
    </source>
</evidence>
<dbReference type="InterPro" id="IPR045279">
    <property type="entry name" value="ARR-like"/>
</dbReference>
<dbReference type="GO" id="GO:0005634">
    <property type="term" value="C:nucleus"/>
    <property type="evidence" value="ECO:0007669"/>
    <property type="project" value="UniProtKB-SubCell"/>
</dbReference>
<dbReference type="Pfam" id="PF00249">
    <property type="entry name" value="Myb_DNA-binding"/>
    <property type="match status" value="1"/>
</dbReference>
<dbReference type="GO" id="GO:0009736">
    <property type="term" value="P:cytokinin-activated signaling pathway"/>
    <property type="evidence" value="ECO:0007669"/>
    <property type="project" value="UniProtKB-KW"/>
</dbReference>
<feature type="domain" description="Response regulatory" evidence="14">
    <location>
        <begin position="19"/>
        <end position="134"/>
    </location>
</feature>
<dbReference type="NCBIfam" id="TIGR01557">
    <property type="entry name" value="myb_SHAQKYF"/>
    <property type="match status" value="1"/>
</dbReference>
<dbReference type="GO" id="GO:0003677">
    <property type="term" value="F:DNA binding"/>
    <property type="evidence" value="ECO:0007669"/>
    <property type="project" value="UniProtKB-KW"/>
</dbReference>
<evidence type="ECO:0000256" key="4">
    <source>
        <dbReference type="ARBA" id="ARBA00022864"/>
    </source>
</evidence>
<dbReference type="InterPro" id="IPR017053">
    <property type="entry name" value="Response_reg_B-typ_pln"/>
</dbReference>
<dbReference type="InterPro" id="IPR001789">
    <property type="entry name" value="Sig_transdc_resp-reg_receiver"/>
</dbReference>
<evidence type="ECO:0000256" key="11">
    <source>
        <dbReference type="PIRNR" id="PIRNR036392"/>
    </source>
</evidence>
<dbReference type="FunFam" id="3.40.50.2300:FF:000132">
    <property type="entry name" value="Two-component response regulator"/>
    <property type="match status" value="1"/>
</dbReference>
<dbReference type="AlphaFoldDB" id="A0A7I8IVK5"/>
<dbReference type="Gene3D" id="1.10.10.60">
    <property type="entry name" value="Homeodomain-like"/>
    <property type="match status" value="1"/>
</dbReference>
<keyword evidence="10 11" id="KW-0539">Nucleus</keyword>
<feature type="compositionally biased region" description="Basic and acidic residues" evidence="13">
    <location>
        <begin position="144"/>
        <end position="157"/>
    </location>
</feature>
<dbReference type="Gene3D" id="3.40.50.2300">
    <property type="match status" value="1"/>
</dbReference>
<keyword evidence="9 11" id="KW-0804">Transcription</keyword>
<dbReference type="GO" id="GO:0000160">
    <property type="term" value="P:phosphorelay signal transduction system"/>
    <property type="evidence" value="ECO:0007669"/>
    <property type="project" value="UniProtKB-KW"/>
</dbReference>
<dbReference type="PIRSF" id="PIRSF036392">
    <property type="entry name" value="RR_ARR_type-B"/>
    <property type="match status" value="1"/>
</dbReference>
<comment type="function">
    <text evidence="11">Transcriptional activator that binds specific DNA sequence.</text>
</comment>
<feature type="region of interest" description="Disordered" evidence="13">
    <location>
        <begin position="144"/>
        <end position="209"/>
    </location>
</feature>
<keyword evidence="5 11" id="KW-0902">Two-component regulatory system</keyword>
<evidence type="ECO:0000256" key="9">
    <source>
        <dbReference type="ARBA" id="ARBA00023163"/>
    </source>
</evidence>
<gene>
    <name evidence="16" type="ORF">SI7747_06008057</name>
</gene>
<keyword evidence="7 11" id="KW-0238">DNA-binding</keyword>
<evidence type="ECO:0000256" key="13">
    <source>
        <dbReference type="SAM" id="MobiDB-lite"/>
    </source>
</evidence>
<sequence length="516" mass="57182">MDPVPKDSAPRDQFPVGMRVLAVDDDPTCLRLLDSLLRRCQYHVTTTNQAITALKLLRENKDKFDLVISDVHMPDMDGFKLLELVGLEMDLPVIMLSANSDTKAVMKGIAHGACDYLLKPVRIEELRNIWQHVIRRKKFDRKDLCDRDNGDAREKPNHVGSDGRQGPGSEASDSNGRFNRKRKDQNEEDDDSEDNGNDNDDPSSQKKPRVVWSVDLHRKFVAAVNELGIDKAVPKRILELMNVERLTRENVASHLQKFRLYLKRIHAVTSQQSNIFAALGGKESYVAMSPIDGMGSFNAAARPRQLPTLTSFQSSGSAGRLNSLSGIGLHGLSSSGMIQLGHSNSIQDVGKIPRTNLPGGIHQGSLLNRMPTAVEVNQFQQLKAANEASNQLLGVMPNLPRSVALAACSLTPQVAILSYNNSSRVRRVSGRLSEQRHCNPTLFRNCQIWADAAMSGTIPLRYRSTLLVICHRVVLLGTEIYLLCGASREAVLLWLHQVTAPSLMLLTAVWRPTALL</sequence>
<evidence type="ECO:0000256" key="6">
    <source>
        <dbReference type="ARBA" id="ARBA00023015"/>
    </source>
</evidence>
<dbReference type="InterPro" id="IPR011006">
    <property type="entry name" value="CheY-like_superfamily"/>
</dbReference>
<dbReference type="FunFam" id="1.10.10.60:FF:000007">
    <property type="entry name" value="Two-component response regulator"/>
    <property type="match status" value="1"/>
</dbReference>
<evidence type="ECO:0000256" key="7">
    <source>
        <dbReference type="ARBA" id="ARBA00023125"/>
    </source>
</evidence>
<keyword evidence="8 11" id="KW-0010">Activator</keyword>
<proteinExistence type="inferred from homology"/>
<dbReference type="PROSITE" id="PS51294">
    <property type="entry name" value="HTH_MYB"/>
    <property type="match status" value="1"/>
</dbReference>
<dbReference type="EMBL" id="CACRZD030000006">
    <property type="protein sequence ID" value="CAA6661662.1"/>
    <property type="molecule type" value="Genomic_DNA"/>
</dbReference>
<evidence type="ECO:0000256" key="3">
    <source>
        <dbReference type="ARBA" id="ARBA00022553"/>
    </source>
</evidence>
<accession>A0A7I8IVK5</accession>
<organism evidence="16">
    <name type="scientific">Spirodela intermedia</name>
    <name type="common">Intermediate duckweed</name>
    <dbReference type="NCBI Taxonomy" id="51605"/>
    <lineage>
        <taxon>Eukaryota</taxon>
        <taxon>Viridiplantae</taxon>
        <taxon>Streptophyta</taxon>
        <taxon>Embryophyta</taxon>
        <taxon>Tracheophyta</taxon>
        <taxon>Spermatophyta</taxon>
        <taxon>Magnoliopsida</taxon>
        <taxon>Liliopsida</taxon>
        <taxon>Araceae</taxon>
        <taxon>Lemnoideae</taxon>
        <taxon>Spirodela</taxon>
    </lineage>
</organism>
<keyword evidence="4" id="KW-0932">Cytokinin signaling pathway</keyword>
<evidence type="ECO:0000259" key="15">
    <source>
        <dbReference type="PROSITE" id="PS51294"/>
    </source>
</evidence>
<evidence type="ECO:0000313" key="17">
    <source>
        <dbReference type="Proteomes" id="UP001189122"/>
    </source>
</evidence>
<feature type="domain" description="HTH myb-type" evidence="15">
    <location>
        <begin position="204"/>
        <end position="263"/>
    </location>
</feature>
<dbReference type="InterPro" id="IPR009057">
    <property type="entry name" value="Homeodomain-like_sf"/>
</dbReference>
<dbReference type="CDD" id="cd17584">
    <property type="entry name" value="REC_typeB_ARR-like"/>
    <property type="match status" value="1"/>
</dbReference>
<keyword evidence="3 12" id="KW-0597">Phosphoprotein</keyword>
<evidence type="ECO:0000256" key="8">
    <source>
        <dbReference type="ARBA" id="ARBA00023159"/>
    </source>
</evidence>
<dbReference type="SMART" id="SM00448">
    <property type="entry name" value="REC"/>
    <property type="match status" value="1"/>
</dbReference>
<keyword evidence="6 11" id="KW-0805">Transcription regulation</keyword>
<dbReference type="PROSITE" id="PS50110">
    <property type="entry name" value="RESPONSE_REGULATORY"/>
    <property type="match status" value="1"/>
</dbReference>
<evidence type="ECO:0000256" key="12">
    <source>
        <dbReference type="PROSITE-ProRule" id="PRU00169"/>
    </source>
</evidence>
<evidence type="ECO:0000313" key="16">
    <source>
        <dbReference type="EMBL" id="CAA2621990.1"/>
    </source>
</evidence>
<comment type="subcellular location">
    <subcellularLocation>
        <location evidence="1 11">Nucleus</location>
    </subcellularLocation>
</comment>
<name>A0A7I8IVK5_SPIIN</name>
<evidence type="ECO:0000256" key="10">
    <source>
        <dbReference type="ARBA" id="ARBA00023242"/>
    </source>
</evidence>
<comment type="similarity">
    <text evidence="2">Belongs to the ARR family. Type-B subfamily.</text>
</comment>
<dbReference type="Pfam" id="PF00072">
    <property type="entry name" value="Response_reg"/>
    <property type="match status" value="1"/>
</dbReference>
<reference evidence="16 17" key="1">
    <citation type="submission" date="2019-12" db="EMBL/GenBank/DDBJ databases">
        <authorList>
            <person name="Scholz U."/>
            <person name="Mascher M."/>
            <person name="Fiebig A."/>
        </authorList>
    </citation>
    <scope>NUCLEOTIDE SEQUENCE</scope>
</reference>
<keyword evidence="17" id="KW-1185">Reference proteome</keyword>
<feature type="compositionally biased region" description="Acidic residues" evidence="13">
    <location>
        <begin position="186"/>
        <end position="201"/>
    </location>
</feature>
<dbReference type="PANTHER" id="PTHR43874">
    <property type="entry name" value="TWO-COMPONENT RESPONSE REGULATOR"/>
    <property type="match status" value="1"/>
</dbReference>
<dbReference type="SUPFAM" id="SSF46689">
    <property type="entry name" value="Homeodomain-like"/>
    <property type="match status" value="1"/>
</dbReference>
<evidence type="ECO:0000256" key="1">
    <source>
        <dbReference type="ARBA" id="ARBA00004123"/>
    </source>
</evidence>
<dbReference type="SUPFAM" id="SSF52172">
    <property type="entry name" value="CheY-like"/>
    <property type="match status" value="1"/>
</dbReference>
<dbReference type="PANTHER" id="PTHR43874:SF7">
    <property type="entry name" value="TWO-COMPONENT RESPONSE REGULATOR ARR10"/>
    <property type="match status" value="1"/>
</dbReference>
<evidence type="ECO:0000259" key="14">
    <source>
        <dbReference type="PROSITE" id="PS50110"/>
    </source>
</evidence>
<dbReference type="InterPro" id="IPR017930">
    <property type="entry name" value="Myb_dom"/>
</dbReference>
<dbReference type="InterPro" id="IPR006447">
    <property type="entry name" value="Myb_dom_plants"/>
</dbReference>
<feature type="modified residue" description="4-aspartylphosphate" evidence="12">
    <location>
        <position position="70"/>
    </location>
</feature>
<protein>
    <recommendedName>
        <fullName evidence="11">Two-component response regulator</fullName>
    </recommendedName>
</protein>
<dbReference type="EMBL" id="LR743593">
    <property type="protein sequence ID" value="CAA2621990.1"/>
    <property type="molecule type" value="Genomic_DNA"/>
</dbReference>
<dbReference type="GO" id="GO:0003700">
    <property type="term" value="F:DNA-binding transcription factor activity"/>
    <property type="evidence" value="ECO:0007669"/>
    <property type="project" value="UniProtKB-UniRule"/>
</dbReference>
<dbReference type="Proteomes" id="UP001189122">
    <property type="component" value="Unassembled WGS sequence"/>
</dbReference>